<dbReference type="AlphaFoldDB" id="A0A1H9Y2J5"/>
<evidence type="ECO:0000256" key="1">
    <source>
        <dbReference type="ARBA" id="ARBA00004651"/>
    </source>
</evidence>
<keyword evidence="10" id="KW-0966">Cell projection</keyword>
<evidence type="ECO:0000256" key="5">
    <source>
        <dbReference type="ARBA" id="ARBA00022692"/>
    </source>
</evidence>
<feature type="transmembrane region" description="Helical" evidence="9">
    <location>
        <begin position="20"/>
        <end position="39"/>
    </location>
</feature>
<name>A0A1H9Y2J5_9FIRM</name>
<sequence>MTVDTVVDIARETLWVIVKVSAPMLGISLIVGLIISIFQTITSINEQTLTFLPKLLAIFTVLILAGSWILNSITSYTTELFTNFARYLG</sequence>
<evidence type="ECO:0000256" key="3">
    <source>
        <dbReference type="ARBA" id="ARBA00021718"/>
    </source>
</evidence>
<keyword evidence="5 9" id="KW-0812">Transmembrane</keyword>
<comment type="function">
    <text evidence="9">Role in flagellar biosynthesis.</text>
</comment>
<evidence type="ECO:0000256" key="7">
    <source>
        <dbReference type="ARBA" id="ARBA00023136"/>
    </source>
</evidence>
<keyword evidence="8 9" id="KW-0975">Bacterial flagellum</keyword>
<evidence type="ECO:0000313" key="10">
    <source>
        <dbReference type="EMBL" id="SES62997.1"/>
    </source>
</evidence>
<comment type="subcellular location">
    <subcellularLocation>
        <location evidence="1 9">Cell membrane</location>
        <topology evidence="1">Multi-pass membrane protein</topology>
    </subcellularLocation>
    <subcellularLocation>
        <location evidence="9">Bacterial flagellum basal body</location>
    </subcellularLocation>
</comment>
<evidence type="ECO:0000256" key="9">
    <source>
        <dbReference type="RuleBase" id="RU364090"/>
    </source>
</evidence>
<dbReference type="PANTHER" id="PTHR34040:SF2">
    <property type="entry name" value="FLAGELLAR BIOSYNTHETIC PROTEIN FLIQ"/>
    <property type="match status" value="1"/>
</dbReference>
<dbReference type="InterPro" id="IPR002191">
    <property type="entry name" value="Bac_export_3"/>
</dbReference>
<dbReference type="EMBL" id="FOHN01000001">
    <property type="protein sequence ID" value="SES62997.1"/>
    <property type="molecule type" value="Genomic_DNA"/>
</dbReference>
<dbReference type="PANTHER" id="PTHR34040">
    <property type="entry name" value="FLAGELLAR BIOSYNTHETIC PROTEIN FLIQ"/>
    <property type="match status" value="1"/>
</dbReference>
<organism evidence="10 11">
    <name type="scientific">[Clostridium] polysaccharolyticum</name>
    <dbReference type="NCBI Taxonomy" id="29364"/>
    <lineage>
        <taxon>Bacteria</taxon>
        <taxon>Bacillati</taxon>
        <taxon>Bacillota</taxon>
        <taxon>Clostridia</taxon>
        <taxon>Lachnospirales</taxon>
        <taxon>Lachnospiraceae</taxon>
    </lineage>
</organism>
<dbReference type="GO" id="GO:0009306">
    <property type="term" value="P:protein secretion"/>
    <property type="evidence" value="ECO:0007669"/>
    <property type="project" value="InterPro"/>
</dbReference>
<dbReference type="GO" id="GO:0044780">
    <property type="term" value="P:bacterial-type flagellum assembly"/>
    <property type="evidence" value="ECO:0007669"/>
    <property type="project" value="InterPro"/>
</dbReference>
<keyword evidence="6 9" id="KW-1133">Transmembrane helix</keyword>
<dbReference type="PIRSF" id="PIRSF004669">
    <property type="entry name" value="FliQ"/>
    <property type="match status" value="1"/>
</dbReference>
<keyword evidence="10" id="KW-0969">Cilium</keyword>
<evidence type="ECO:0000256" key="2">
    <source>
        <dbReference type="ARBA" id="ARBA00006156"/>
    </source>
</evidence>
<feature type="transmembrane region" description="Helical" evidence="9">
    <location>
        <begin position="51"/>
        <end position="70"/>
    </location>
</feature>
<dbReference type="Proteomes" id="UP000199800">
    <property type="component" value="Unassembled WGS sequence"/>
</dbReference>
<dbReference type="GO" id="GO:0005886">
    <property type="term" value="C:plasma membrane"/>
    <property type="evidence" value="ECO:0007669"/>
    <property type="project" value="UniProtKB-SubCell"/>
</dbReference>
<evidence type="ECO:0000256" key="4">
    <source>
        <dbReference type="ARBA" id="ARBA00022475"/>
    </source>
</evidence>
<evidence type="ECO:0000313" key="11">
    <source>
        <dbReference type="Proteomes" id="UP000199800"/>
    </source>
</evidence>
<dbReference type="RefSeq" id="WP_092474873.1">
    <property type="nucleotide sequence ID" value="NZ_FOHN01000001.1"/>
</dbReference>
<keyword evidence="4 9" id="KW-1003">Cell membrane</keyword>
<dbReference type="InterPro" id="IPR006305">
    <property type="entry name" value="FliQ"/>
</dbReference>
<comment type="similarity">
    <text evidence="2 9">Belongs to the FliQ/MopD/SpaQ family.</text>
</comment>
<keyword evidence="7 9" id="KW-0472">Membrane</keyword>
<accession>A0A1H9Y2J5</accession>
<dbReference type="Pfam" id="PF01313">
    <property type="entry name" value="Bac_export_3"/>
    <property type="match status" value="1"/>
</dbReference>
<gene>
    <name evidence="9" type="primary">fliQ</name>
    <name evidence="10" type="ORF">SAMN04487772_10193</name>
</gene>
<protein>
    <recommendedName>
        <fullName evidence="3 9">Flagellar biosynthetic protein FliQ</fullName>
    </recommendedName>
</protein>
<keyword evidence="10" id="KW-0282">Flagellum</keyword>
<proteinExistence type="inferred from homology"/>
<evidence type="ECO:0000256" key="8">
    <source>
        <dbReference type="ARBA" id="ARBA00023143"/>
    </source>
</evidence>
<dbReference type="OrthoDB" id="9806440at2"/>
<dbReference type="GO" id="GO:0009425">
    <property type="term" value="C:bacterial-type flagellum basal body"/>
    <property type="evidence" value="ECO:0007669"/>
    <property type="project" value="UniProtKB-SubCell"/>
</dbReference>
<reference evidence="10 11" key="1">
    <citation type="submission" date="2016-10" db="EMBL/GenBank/DDBJ databases">
        <authorList>
            <person name="de Groot N.N."/>
        </authorList>
    </citation>
    <scope>NUCLEOTIDE SEQUENCE [LARGE SCALE GENOMIC DNA]</scope>
    <source>
        <strain evidence="10 11">DSM 1801</strain>
    </source>
</reference>
<dbReference type="NCBIfam" id="TIGR01402">
    <property type="entry name" value="fliQ"/>
    <property type="match status" value="1"/>
</dbReference>
<dbReference type="PRINTS" id="PR00952">
    <property type="entry name" value="TYPE3IMQPROT"/>
</dbReference>
<evidence type="ECO:0000256" key="6">
    <source>
        <dbReference type="ARBA" id="ARBA00022989"/>
    </source>
</evidence>
<keyword evidence="11" id="KW-1185">Reference proteome</keyword>
<dbReference type="STRING" id="29364.SAMN04487772_10193"/>